<organism evidence="3 4">
    <name type="scientific">Eumeta variegata</name>
    <name type="common">Bagworm moth</name>
    <name type="synonym">Eumeta japonica</name>
    <dbReference type="NCBI Taxonomy" id="151549"/>
    <lineage>
        <taxon>Eukaryota</taxon>
        <taxon>Metazoa</taxon>
        <taxon>Ecdysozoa</taxon>
        <taxon>Arthropoda</taxon>
        <taxon>Hexapoda</taxon>
        <taxon>Insecta</taxon>
        <taxon>Pterygota</taxon>
        <taxon>Neoptera</taxon>
        <taxon>Endopterygota</taxon>
        <taxon>Lepidoptera</taxon>
        <taxon>Glossata</taxon>
        <taxon>Ditrysia</taxon>
        <taxon>Tineoidea</taxon>
        <taxon>Psychidae</taxon>
        <taxon>Oiketicinae</taxon>
        <taxon>Eumeta</taxon>
    </lineage>
</organism>
<evidence type="ECO:0000256" key="1">
    <source>
        <dbReference type="SAM" id="MobiDB-lite"/>
    </source>
</evidence>
<evidence type="ECO:0000256" key="2">
    <source>
        <dbReference type="SAM" id="SignalP"/>
    </source>
</evidence>
<dbReference type="Proteomes" id="UP000299102">
    <property type="component" value="Unassembled WGS sequence"/>
</dbReference>
<gene>
    <name evidence="3" type="ORF">EVAR_34541_1</name>
</gene>
<sequence length="108" mass="11510">MAGGGAAGAAAAFAFLAGIGAAAQPAKYYDTVSTAFEAQLYKCSPIPVRRKMTDNAQIAAPATHFESRRGHSRRDSPPALRRSRNARYRHVIEARAPAIYSFSGVSAR</sequence>
<feature type="signal peptide" evidence="2">
    <location>
        <begin position="1"/>
        <end position="22"/>
    </location>
</feature>
<feature type="compositionally biased region" description="Basic and acidic residues" evidence="1">
    <location>
        <begin position="65"/>
        <end position="76"/>
    </location>
</feature>
<dbReference type="AlphaFoldDB" id="A0A4C1X857"/>
<feature type="chain" id="PRO_5020029977" evidence="2">
    <location>
        <begin position="23"/>
        <end position="108"/>
    </location>
</feature>
<keyword evidence="2" id="KW-0732">Signal</keyword>
<protein>
    <submittedName>
        <fullName evidence="3">Uncharacterized protein</fullName>
    </submittedName>
</protein>
<proteinExistence type="predicted"/>
<keyword evidence="4" id="KW-1185">Reference proteome</keyword>
<dbReference type="EMBL" id="BGZK01000738">
    <property type="protein sequence ID" value="GBP58539.1"/>
    <property type="molecule type" value="Genomic_DNA"/>
</dbReference>
<evidence type="ECO:0000313" key="4">
    <source>
        <dbReference type="Proteomes" id="UP000299102"/>
    </source>
</evidence>
<reference evidence="3 4" key="1">
    <citation type="journal article" date="2019" name="Commun. Biol.">
        <title>The bagworm genome reveals a unique fibroin gene that provides high tensile strength.</title>
        <authorList>
            <person name="Kono N."/>
            <person name="Nakamura H."/>
            <person name="Ohtoshi R."/>
            <person name="Tomita M."/>
            <person name="Numata K."/>
            <person name="Arakawa K."/>
        </authorList>
    </citation>
    <scope>NUCLEOTIDE SEQUENCE [LARGE SCALE GENOMIC DNA]</scope>
</reference>
<comment type="caution">
    <text evidence="3">The sequence shown here is derived from an EMBL/GenBank/DDBJ whole genome shotgun (WGS) entry which is preliminary data.</text>
</comment>
<evidence type="ECO:0000313" key="3">
    <source>
        <dbReference type="EMBL" id="GBP58539.1"/>
    </source>
</evidence>
<accession>A0A4C1X857</accession>
<feature type="region of interest" description="Disordered" evidence="1">
    <location>
        <begin position="60"/>
        <end position="84"/>
    </location>
</feature>
<name>A0A4C1X857_EUMVA</name>